<comment type="function">
    <text evidence="5">Specifically methylates the pseudouridine at position 1915 (m3Psi1915) in 23S rRNA.</text>
</comment>
<dbReference type="Gene3D" id="3.40.1280.10">
    <property type="match status" value="1"/>
</dbReference>
<evidence type="ECO:0000313" key="7">
    <source>
        <dbReference type="Proteomes" id="UP000306552"/>
    </source>
</evidence>
<evidence type="ECO:0000256" key="2">
    <source>
        <dbReference type="ARBA" id="ARBA00022679"/>
    </source>
</evidence>
<comment type="similarity">
    <text evidence="4 5">Belongs to the RNA methyltransferase RlmH family.</text>
</comment>
<feature type="binding site" evidence="5">
    <location>
        <position position="73"/>
    </location>
    <ligand>
        <name>S-adenosyl-L-methionine</name>
        <dbReference type="ChEBI" id="CHEBI:59789"/>
    </ligand>
</feature>
<dbReference type="AlphaFoldDB" id="A0A4U5TQY5"/>
<dbReference type="PANTHER" id="PTHR33603:SF1">
    <property type="entry name" value="RIBOSOMAL RNA LARGE SUBUNIT METHYLTRANSFERASE H"/>
    <property type="match status" value="1"/>
</dbReference>
<protein>
    <recommendedName>
        <fullName evidence="5">Ribosomal RNA large subunit methyltransferase H</fullName>
        <ecNumber evidence="5">2.1.1.177</ecNumber>
    </recommendedName>
    <alternativeName>
        <fullName evidence="5">23S rRNA (pseudouridine1915-N3)-methyltransferase</fullName>
    </alternativeName>
    <alternativeName>
        <fullName evidence="5">23S rRNA m3Psi1915 methyltransferase</fullName>
    </alternativeName>
    <alternativeName>
        <fullName evidence="5">rRNA (pseudouridine-N3-)-methyltransferase RlmH</fullName>
    </alternativeName>
</protein>
<comment type="catalytic activity">
    <reaction evidence="5">
        <text>pseudouridine(1915) in 23S rRNA + S-adenosyl-L-methionine = N(3)-methylpseudouridine(1915) in 23S rRNA + S-adenosyl-L-homocysteine + H(+)</text>
        <dbReference type="Rhea" id="RHEA:42752"/>
        <dbReference type="Rhea" id="RHEA-COMP:10221"/>
        <dbReference type="Rhea" id="RHEA-COMP:10222"/>
        <dbReference type="ChEBI" id="CHEBI:15378"/>
        <dbReference type="ChEBI" id="CHEBI:57856"/>
        <dbReference type="ChEBI" id="CHEBI:59789"/>
        <dbReference type="ChEBI" id="CHEBI:65314"/>
        <dbReference type="ChEBI" id="CHEBI:74486"/>
        <dbReference type="EC" id="2.1.1.177"/>
    </reaction>
</comment>
<dbReference type="Pfam" id="PF02590">
    <property type="entry name" value="SPOUT_MTase"/>
    <property type="match status" value="1"/>
</dbReference>
<comment type="caution">
    <text evidence="6">The sequence shown here is derived from an EMBL/GenBank/DDBJ whole genome shotgun (WGS) entry which is preliminary data.</text>
</comment>
<sequence>MNIKLLQIGQTKQNELDSLIQDYEKRLSHFIKFESLSLPDFKKTKNLSKKQQKGKEAELFLKHIKPSDWVVLLDEKGKSLTSRGFAEYYQKKMNSGVKTHSFLIGGPYGFSQDIYKRANQKIALSSMTFTHEMIRLIYMEQTYRAFSIIHNLPYHHD</sequence>
<comment type="subunit">
    <text evidence="5">Homodimer.</text>
</comment>
<dbReference type="RefSeq" id="WP_138931739.1">
    <property type="nucleotide sequence ID" value="NZ_SWMU01000002.1"/>
</dbReference>
<dbReference type="InterPro" id="IPR029028">
    <property type="entry name" value="Alpha/beta_knot_MTases"/>
</dbReference>
<dbReference type="PIRSF" id="PIRSF004505">
    <property type="entry name" value="MT_bac"/>
    <property type="match status" value="1"/>
</dbReference>
<comment type="subcellular location">
    <subcellularLocation>
        <location evidence="5">Cytoplasm</location>
    </subcellularLocation>
</comment>
<evidence type="ECO:0000313" key="6">
    <source>
        <dbReference type="EMBL" id="TKS56637.1"/>
    </source>
</evidence>
<dbReference type="InterPro" id="IPR029026">
    <property type="entry name" value="tRNA_m1G_MTases_N"/>
</dbReference>
<proteinExistence type="inferred from homology"/>
<feature type="binding site" evidence="5">
    <location>
        <position position="105"/>
    </location>
    <ligand>
        <name>S-adenosyl-L-methionine</name>
        <dbReference type="ChEBI" id="CHEBI:59789"/>
    </ligand>
</feature>
<gene>
    <name evidence="5 6" type="primary">rlmH</name>
    <name evidence="6" type="ORF">FCN74_06290</name>
</gene>
<accession>A0A4U5TQY5</accession>
<dbReference type="PANTHER" id="PTHR33603">
    <property type="entry name" value="METHYLTRANSFERASE"/>
    <property type="match status" value="1"/>
</dbReference>
<keyword evidence="3 5" id="KW-0949">S-adenosyl-L-methionine</keyword>
<evidence type="ECO:0000256" key="1">
    <source>
        <dbReference type="ARBA" id="ARBA00022603"/>
    </source>
</evidence>
<dbReference type="NCBIfam" id="NF000990">
    <property type="entry name" value="PRK00103.2-4"/>
    <property type="match status" value="1"/>
</dbReference>
<evidence type="ECO:0000256" key="5">
    <source>
        <dbReference type="HAMAP-Rule" id="MF_00658"/>
    </source>
</evidence>
<dbReference type="EC" id="2.1.1.177" evidence="5"/>
<dbReference type="CDD" id="cd18081">
    <property type="entry name" value="RlmH-like"/>
    <property type="match status" value="1"/>
</dbReference>
<keyword evidence="5" id="KW-0698">rRNA processing</keyword>
<dbReference type="OrthoDB" id="9806643at2"/>
<dbReference type="Proteomes" id="UP000306552">
    <property type="component" value="Unassembled WGS sequence"/>
</dbReference>
<dbReference type="GO" id="GO:0070038">
    <property type="term" value="F:rRNA (pseudouridine-N3-)-methyltransferase activity"/>
    <property type="evidence" value="ECO:0007669"/>
    <property type="project" value="UniProtKB-UniRule"/>
</dbReference>
<reference evidence="6 7" key="1">
    <citation type="submission" date="2019-04" db="EMBL/GenBank/DDBJ databases">
        <title>Psychroflexus halotolerans sp. nov., isolated from a marine solar saltern.</title>
        <authorList>
            <person name="Feng X."/>
        </authorList>
    </citation>
    <scope>NUCLEOTIDE SEQUENCE [LARGE SCALE GENOMIC DNA]</scope>
    <source>
        <strain evidence="6 7">WDS2C27</strain>
    </source>
</reference>
<feature type="binding site" evidence="5">
    <location>
        <begin position="124"/>
        <end position="129"/>
    </location>
    <ligand>
        <name>S-adenosyl-L-methionine</name>
        <dbReference type="ChEBI" id="CHEBI:59789"/>
    </ligand>
</feature>
<keyword evidence="7" id="KW-1185">Reference proteome</keyword>
<evidence type="ECO:0000256" key="4">
    <source>
        <dbReference type="ARBA" id="ARBA00038303"/>
    </source>
</evidence>
<keyword evidence="1 5" id="KW-0489">Methyltransferase</keyword>
<dbReference type="InterPro" id="IPR003742">
    <property type="entry name" value="RlmH-like"/>
</dbReference>
<name>A0A4U5TQY5_9FLAO</name>
<dbReference type="HAMAP" id="MF_00658">
    <property type="entry name" value="23SrRNA_methyltr_H"/>
    <property type="match status" value="1"/>
</dbReference>
<organism evidence="6 7">
    <name type="scientific">Mesohalobacter halotolerans</name>
    <dbReference type="NCBI Taxonomy" id="1883405"/>
    <lineage>
        <taxon>Bacteria</taxon>
        <taxon>Pseudomonadati</taxon>
        <taxon>Bacteroidota</taxon>
        <taxon>Flavobacteriia</taxon>
        <taxon>Flavobacteriales</taxon>
        <taxon>Flavobacteriaceae</taxon>
        <taxon>Mesohalobacter</taxon>
    </lineage>
</organism>
<keyword evidence="2 5" id="KW-0808">Transferase</keyword>
<dbReference type="GO" id="GO:0005737">
    <property type="term" value="C:cytoplasm"/>
    <property type="evidence" value="ECO:0007669"/>
    <property type="project" value="UniProtKB-SubCell"/>
</dbReference>
<dbReference type="SUPFAM" id="SSF75217">
    <property type="entry name" value="alpha/beta knot"/>
    <property type="match status" value="1"/>
</dbReference>
<keyword evidence="5" id="KW-0963">Cytoplasm</keyword>
<evidence type="ECO:0000256" key="3">
    <source>
        <dbReference type="ARBA" id="ARBA00022691"/>
    </source>
</evidence>
<dbReference type="EMBL" id="SWMU01000002">
    <property type="protein sequence ID" value="TKS56637.1"/>
    <property type="molecule type" value="Genomic_DNA"/>
</dbReference>